<organism evidence="1 2">
    <name type="scientific">Pristionchus pacificus</name>
    <name type="common">Parasitic nematode worm</name>
    <dbReference type="NCBI Taxonomy" id="54126"/>
    <lineage>
        <taxon>Eukaryota</taxon>
        <taxon>Metazoa</taxon>
        <taxon>Ecdysozoa</taxon>
        <taxon>Nematoda</taxon>
        <taxon>Chromadorea</taxon>
        <taxon>Rhabditida</taxon>
        <taxon>Rhabditina</taxon>
        <taxon>Diplogasteromorpha</taxon>
        <taxon>Diplogasteroidea</taxon>
        <taxon>Neodiplogasteridae</taxon>
        <taxon>Pristionchus</taxon>
    </lineage>
</organism>
<dbReference type="OrthoDB" id="6153550at2759"/>
<reference evidence="2" key="1">
    <citation type="journal article" date="2008" name="Nat. Genet.">
        <title>The Pristionchus pacificus genome provides a unique perspective on nematode lifestyle and parasitism.</title>
        <authorList>
            <person name="Dieterich C."/>
            <person name="Clifton S.W."/>
            <person name="Schuster L.N."/>
            <person name="Chinwalla A."/>
            <person name="Delehaunty K."/>
            <person name="Dinkelacker I."/>
            <person name="Fulton L."/>
            <person name="Fulton R."/>
            <person name="Godfrey J."/>
            <person name="Minx P."/>
            <person name="Mitreva M."/>
            <person name="Roeseler W."/>
            <person name="Tian H."/>
            <person name="Witte H."/>
            <person name="Yang S.P."/>
            <person name="Wilson R.K."/>
            <person name="Sommer R.J."/>
        </authorList>
    </citation>
    <scope>NUCLEOTIDE SEQUENCE [LARGE SCALE GENOMIC DNA]</scope>
    <source>
        <strain evidence="2">PS312</strain>
    </source>
</reference>
<dbReference type="PANTHER" id="PTHR31024:SF3">
    <property type="entry name" value="C-TYPE LECTIN-RELATED"/>
    <property type="match status" value="1"/>
</dbReference>
<sequence length="783" mass="85558">MGKLLLLASLACVMLPTALASYASFGSDSAVVVSANVWNAPGRSLAVDSLMPGLPFRVYSSQSNDIEFRDYTGNIVIRGSDGAQFTLLTLSKKTRNHVLSDENILYSPITITDLTKPNEGDRLIPFVIYIVNTKFPASPVISVQANQSEIYQFDSSIAKLSAPSCTVLNSAIRMELSELGMTPTGTIEVRSAGYDAIENLYVLLAVNQNAVGSKLTIEGPIATLHNSLGSIANFTFTLEHNVASDRDLTPGALTSILSQGWLTLNKSYDSDYPHDPAPFGRRYNFGRPARIRFSTENNFPLGISCELWCERGKEAPIGPYTCGSPQGTAVSIIPKYCTAFNITIDPELLNNDDTRFMLLIQTVDPTPASTTAAPTVADPYCNCAIDEAGAPDGWSYNDIWLDVAVIVDASEAMNDAALKSAGALVDSLISDGISDFLITDTKKKFSTRIGVIEMTDSARVLYNLNMTNADKIQGKIAIKKGVKEINVIDAFNAATNMFNGAPISDRAYTRQVVFYITETNPNQNFASLNQFKQTKGVIIVNSQVQHAGLWNLASAGYYFLNSDNKQALGASAKPTASASRESKPTSAMTRRLRLELFSKSSMVSYSAKYWCVEMVYRAWRSMNRTVPIEDSGVTEAIQAAATPPIPRDSPSATLSRRAQVREESSRPTTKTRKEPSLIKVSMKITILVRQEMTLLISRDLNAILTVRRECTKYKIRKCVERRVLESTDSYTNWEADEPNSAAVAKCAYVDSSTKDLAWGAGNCNVAFPFVCEDLPCSVGYKNC</sequence>
<keyword evidence="2" id="KW-1185">Reference proteome</keyword>
<dbReference type="Pfam" id="PF13519">
    <property type="entry name" value="VWA_2"/>
    <property type="match status" value="1"/>
</dbReference>
<protein>
    <submittedName>
        <fullName evidence="1">VWA domain-containing protein</fullName>
    </submittedName>
</protein>
<evidence type="ECO:0000313" key="1">
    <source>
        <dbReference type="EnsemblMetazoa" id="PPA10018.1"/>
    </source>
</evidence>
<dbReference type="InterPro" id="IPR016187">
    <property type="entry name" value="CTDL_fold"/>
</dbReference>
<dbReference type="InterPro" id="IPR036465">
    <property type="entry name" value="vWFA_dom_sf"/>
</dbReference>
<dbReference type="Gene3D" id="3.10.100.10">
    <property type="entry name" value="Mannose-Binding Protein A, subunit A"/>
    <property type="match status" value="1"/>
</dbReference>
<dbReference type="PANTHER" id="PTHR31024">
    <property type="entry name" value="C-TYPE LECTIN"/>
    <property type="match status" value="1"/>
</dbReference>
<dbReference type="AlphaFoldDB" id="A0A2A6BSY9"/>
<dbReference type="SUPFAM" id="SSF53300">
    <property type="entry name" value="vWA-like"/>
    <property type="match status" value="1"/>
</dbReference>
<dbReference type="SUPFAM" id="SSF56436">
    <property type="entry name" value="C-type lectin-like"/>
    <property type="match status" value="1"/>
</dbReference>
<reference evidence="1" key="2">
    <citation type="submission" date="2022-06" db="UniProtKB">
        <authorList>
            <consortium name="EnsemblMetazoa"/>
        </authorList>
    </citation>
    <scope>IDENTIFICATION</scope>
    <source>
        <strain evidence="1">PS312</strain>
    </source>
</reference>
<dbReference type="PROSITE" id="PS50234">
    <property type="entry name" value="VWFA"/>
    <property type="match status" value="1"/>
</dbReference>
<dbReference type="InterPro" id="IPR002035">
    <property type="entry name" value="VWF_A"/>
</dbReference>
<accession>A0A2A6BSY9</accession>
<dbReference type="Gene3D" id="3.40.50.410">
    <property type="entry name" value="von Willebrand factor, type A domain"/>
    <property type="match status" value="1"/>
</dbReference>
<dbReference type="PROSITE" id="PS50041">
    <property type="entry name" value="C_TYPE_LECTIN_2"/>
    <property type="match status" value="1"/>
</dbReference>
<name>A0A2A6BSY9_PRIPA</name>
<dbReference type="CDD" id="cd00037">
    <property type="entry name" value="CLECT"/>
    <property type="match status" value="1"/>
</dbReference>
<gene>
    <name evidence="1" type="primary">WBGene00099572</name>
</gene>
<dbReference type="Proteomes" id="UP000005239">
    <property type="component" value="Unassembled WGS sequence"/>
</dbReference>
<dbReference type="InterPro" id="IPR016186">
    <property type="entry name" value="C-type_lectin-like/link_sf"/>
</dbReference>
<evidence type="ECO:0000313" key="2">
    <source>
        <dbReference type="Proteomes" id="UP000005239"/>
    </source>
</evidence>
<accession>A0A8R1U934</accession>
<dbReference type="EnsemblMetazoa" id="PPA10018.1">
    <property type="protein sequence ID" value="PPA10018.1"/>
    <property type="gene ID" value="WBGene00099572"/>
</dbReference>
<dbReference type="SMART" id="SM00327">
    <property type="entry name" value="VWA"/>
    <property type="match status" value="1"/>
</dbReference>
<proteinExistence type="predicted"/>
<dbReference type="InterPro" id="IPR001304">
    <property type="entry name" value="C-type_lectin-like"/>
</dbReference>